<feature type="transmembrane region" description="Helical" evidence="7">
    <location>
        <begin position="113"/>
        <end position="129"/>
    </location>
</feature>
<reference evidence="11" key="1">
    <citation type="journal article" date="2019" name="Int. J. Syst. Evol. Microbiol.">
        <title>The Global Catalogue of Microorganisms (GCM) 10K type strain sequencing project: providing services to taxonomists for standard genome sequencing and annotation.</title>
        <authorList>
            <consortium name="The Broad Institute Genomics Platform"/>
            <consortium name="The Broad Institute Genome Sequencing Center for Infectious Disease"/>
            <person name="Wu L."/>
            <person name="Ma J."/>
        </authorList>
    </citation>
    <scope>NUCLEOTIDE SEQUENCE [LARGE SCALE GENOMIC DNA]</scope>
    <source>
        <strain evidence="11">KCTC 42255</strain>
    </source>
</reference>
<comment type="similarity">
    <text evidence="6">Belongs to the YccS/YhfK family.</text>
</comment>
<dbReference type="Pfam" id="PF13515">
    <property type="entry name" value="FUSC_2"/>
    <property type="match status" value="1"/>
</dbReference>
<keyword evidence="2" id="KW-1003">Cell membrane</keyword>
<feature type="transmembrane region" description="Helical" evidence="7">
    <location>
        <begin position="515"/>
        <end position="536"/>
    </location>
</feature>
<feature type="transmembrane region" description="Helical" evidence="7">
    <location>
        <begin position="446"/>
        <end position="479"/>
    </location>
</feature>
<evidence type="ECO:0000313" key="10">
    <source>
        <dbReference type="EMBL" id="MFD2697115.1"/>
    </source>
</evidence>
<evidence type="ECO:0000256" key="5">
    <source>
        <dbReference type="ARBA" id="ARBA00023136"/>
    </source>
</evidence>
<feature type="transmembrane region" description="Helical" evidence="7">
    <location>
        <begin position="20"/>
        <end position="51"/>
    </location>
</feature>
<evidence type="ECO:0000256" key="1">
    <source>
        <dbReference type="ARBA" id="ARBA00004651"/>
    </source>
</evidence>
<dbReference type="PANTHER" id="PTHR30509:SF8">
    <property type="entry name" value="INNER MEMBRANE PROTEIN YCCS"/>
    <property type="match status" value="1"/>
</dbReference>
<comment type="caution">
    <text evidence="10">The sequence shown here is derived from an EMBL/GenBank/DDBJ whole genome shotgun (WGS) entry which is preliminary data.</text>
</comment>
<gene>
    <name evidence="10" type="ORF">ACFSQ0_03850</name>
</gene>
<dbReference type="InterPro" id="IPR049453">
    <property type="entry name" value="Memb_transporter_dom"/>
</dbReference>
<keyword evidence="5 7" id="KW-0472">Membrane</keyword>
<feature type="domain" description="Integral membrane protein YccS N-terminal" evidence="8">
    <location>
        <begin position="89"/>
        <end position="331"/>
    </location>
</feature>
<keyword evidence="3 7" id="KW-0812">Transmembrane</keyword>
<feature type="transmembrane region" description="Helical" evidence="7">
    <location>
        <begin position="85"/>
        <end position="106"/>
    </location>
</feature>
<evidence type="ECO:0000256" key="3">
    <source>
        <dbReference type="ARBA" id="ARBA00022692"/>
    </source>
</evidence>
<organism evidence="10 11">
    <name type="scientific">Mesonia sediminis</name>
    <dbReference type="NCBI Taxonomy" id="1703946"/>
    <lineage>
        <taxon>Bacteria</taxon>
        <taxon>Pseudomonadati</taxon>
        <taxon>Bacteroidota</taxon>
        <taxon>Flavobacteriia</taxon>
        <taxon>Flavobacteriales</taxon>
        <taxon>Flavobacteriaceae</taxon>
        <taxon>Mesonia</taxon>
    </lineage>
</organism>
<keyword evidence="4 7" id="KW-1133">Transmembrane helix</keyword>
<feature type="transmembrane region" description="Helical" evidence="7">
    <location>
        <begin position="63"/>
        <end position="79"/>
    </location>
</feature>
<name>A0ABW5SEU7_9FLAO</name>
<accession>A0ABW5SEU7</accession>
<evidence type="ECO:0000313" key="11">
    <source>
        <dbReference type="Proteomes" id="UP001597357"/>
    </source>
</evidence>
<evidence type="ECO:0000256" key="6">
    <source>
        <dbReference type="ARBA" id="ARBA00043993"/>
    </source>
</evidence>
<feature type="transmembrane region" description="Helical" evidence="7">
    <location>
        <begin position="135"/>
        <end position="159"/>
    </location>
</feature>
<protein>
    <submittedName>
        <fullName evidence="10">FUSC family protein</fullName>
    </submittedName>
</protein>
<evidence type="ECO:0000259" key="9">
    <source>
        <dbReference type="Pfam" id="PF13515"/>
    </source>
</evidence>
<dbReference type="Pfam" id="PF12805">
    <property type="entry name" value="FUSC-like"/>
    <property type="match status" value="1"/>
</dbReference>
<keyword evidence="11" id="KW-1185">Reference proteome</keyword>
<dbReference type="Proteomes" id="UP001597357">
    <property type="component" value="Unassembled WGS sequence"/>
</dbReference>
<feature type="transmembrane region" description="Helical" evidence="7">
    <location>
        <begin position="485"/>
        <end position="503"/>
    </location>
</feature>
<feature type="transmembrane region" description="Helical" evidence="7">
    <location>
        <begin position="395"/>
        <end position="412"/>
    </location>
</feature>
<proteinExistence type="inferred from homology"/>
<evidence type="ECO:0000256" key="2">
    <source>
        <dbReference type="ARBA" id="ARBA00022475"/>
    </source>
</evidence>
<sequence length="723" mass="82250">MFKRFKNIINDTDFIKAWLLLFSLFVPVFSFYLVDAMPYGIAMALGVFLIAPSDVQGNLKHRFYGMVSAAILAVLGSLLGEVTQFNLTLNLICLFLFVFFTASVAVYGFRASLVSFSGLLAIVLSYANFSKETGLGMHLLFLGLGCCWYILVSTLYIFIRPHSYIKRQLGNLANTTAQFLVLRQKIVEKPKNLTKYLEKQNQLHIQINELHESLRESLISNRKIYGQSNTNRRNLLIFTELIDIFEVALANPIDYNWLTDFKKTTPQIIKRFSKLQADLAKRLFHFSSYFLSEVKLEKKDGIRLKISKLRDVLQSDSSLKSDIESKATLKTWFNQEVSIYEKLSHIERIVLNLKSKDKLAKMSSKSINRFLTPVDYSFKAYKNQLSFKNIILRHALRLAVLMVVGVVIGKLFALQNAYWIVLTALVILRPNFGLTKERSIKRILGTLLGGAIAFLIVFLFQDPILFLVLSMLCLVVAFTLIQKNYIGAAAFITLNVVFLYALLQPNVLSVIQYRLLDTVIGATLAFCGNFFLWPTWEHANYQKEVKEAIKGSLAYFNQIRILYSTKKKVDDEYKLARKSAFLAQGNLSAALQRMAQEPKSKQDAYQKLYKYSALNQTFISSLASLGNFINTHKTTQMSDSFAFIAASVSDNLNITLANLEGKSTVLPGGEETKSLKNAYNDLSYSLNKLTLTQDETEKIQEAILIFEQIKWLYEISEKLKKIS</sequence>
<evidence type="ECO:0000256" key="4">
    <source>
        <dbReference type="ARBA" id="ARBA00022989"/>
    </source>
</evidence>
<dbReference type="EMBL" id="JBHULZ010000023">
    <property type="protein sequence ID" value="MFD2697115.1"/>
    <property type="molecule type" value="Genomic_DNA"/>
</dbReference>
<evidence type="ECO:0000259" key="8">
    <source>
        <dbReference type="Pfam" id="PF12805"/>
    </source>
</evidence>
<comment type="subcellular location">
    <subcellularLocation>
        <location evidence="1">Cell membrane</location>
        <topology evidence="1">Multi-pass membrane protein</topology>
    </subcellularLocation>
</comment>
<dbReference type="PANTHER" id="PTHR30509">
    <property type="entry name" value="P-HYDROXYBENZOIC ACID EFFLUX PUMP SUBUNIT-RELATED"/>
    <property type="match status" value="1"/>
</dbReference>
<evidence type="ECO:0000256" key="7">
    <source>
        <dbReference type="SAM" id="Phobius"/>
    </source>
</evidence>
<dbReference type="InterPro" id="IPR032692">
    <property type="entry name" value="YccS_N"/>
</dbReference>
<dbReference type="RefSeq" id="WP_379044374.1">
    <property type="nucleotide sequence ID" value="NZ_JBHULZ010000023.1"/>
</dbReference>
<feature type="domain" description="Integral membrane bound transporter" evidence="9">
    <location>
        <begin position="406"/>
        <end position="527"/>
    </location>
</feature>